<keyword evidence="1" id="KW-0175">Coiled coil</keyword>
<dbReference type="GO" id="GO:0015562">
    <property type="term" value="F:efflux transmembrane transporter activity"/>
    <property type="evidence" value="ECO:0007669"/>
    <property type="project" value="InterPro"/>
</dbReference>
<accession>A0A101HGR5</accession>
<proteinExistence type="predicted"/>
<sequence length="393" mass="44495">MKKQLIGIILTIIPLTALLAQNPYDRVLESIESNNNTLKALREQATTEKIASRTGIYLADPEVEFHHLWGNPGAIGNRTDFSVTQSFDFPTAYSHRREIADLQETNAELTYQSERIGILLSAKRVAIELVYLNARMSELRLRLQNAEKISEATRKKLENGEANILEYNKSQLNLTAIEAEMSLLQSEQVALQSELRRLNGGKEIGITEDRYPPSMLPADFTSWVADMERINPVLQYVKGEIAIGREQVKLSRALTLPKFKAGYMSEKVVGEQFQGIAVGLSLPLWENKNRMQEARARVKTTEAMLEDQKRQFYNHLEGEYLKASVLQKNAANLRQSLTVHRNETLLKKALDAGEISLLDYLTEIGYYYDALEQVLATERDYELAVAELNAMGL</sequence>
<protein>
    <submittedName>
        <fullName evidence="2">Outer membrane efflux protein</fullName>
    </submittedName>
</protein>
<dbReference type="PANTHER" id="PTHR30203:SF24">
    <property type="entry name" value="BLR4935 PROTEIN"/>
    <property type="match status" value="1"/>
</dbReference>
<evidence type="ECO:0000313" key="3">
    <source>
        <dbReference type="Proteomes" id="UP000053860"/>
    </source>
</evidence>
<name>A0A101HGR5_9BACT</name>
<gene>
    <name evidence="2" type="ORF">XD92_1151</name>
</gene>
<feature type="coiled-coil region" evidence="1">
    <location>
        <begin position="129"/>
        <end position="194"/>
    </location>
</feature>
<evidence type="ECO:0000256" key="1">
    <source>
        <dbReference type="SAM" id="Coils"/>
    </source>
</evidence>
<dbReference type="EMBL" id="LGGN01000228">
    <property type="protein sequence ID" value="KUK76583.1"/>
    <property type="molecule type" value="Genomic_DNA"/>
</dbReference>
<dbReference type="SUPFAM" id="SSF56954">
    <property type="entry name" value="Outer membrane efflux proteins (OEP)"/>
    <property type="match status" value="1"/>
</dbReference>
<evidence type="ECO:0000313" key="2">
    <source>
        <dbReference type="EMBL" id="KUK76583.1"/>
    </source>
</evidence>
<dbReference type="AlphaFoldDB" id="A0A101HGR5"/>
<reference evidence="3" key="1">
    <citation type="journal article" date="2015" name="MBio">
        <title>Genome-Resolved Metagenomic Analysis Reveals Roles for Candidate Phyla and Other Microbial Community Members in Biogeochemical Transformations in Oil Reservoirs.</title>
        <authorList>
            <person name="Hu P."/>
            <person name="Tom L."/>
            <person name="Singh A."/>
            <person name="Thomas B.C."/>
            <person name="Baker B.J."/>
            <person name="Piceno Y.M."/>
            <person name="Andersen G.L."/>
            <person name="Banfield J.F."/>
        </authorList>
    </citation>
    <scope>NUCLEOTIDE SEQUENCE [LARGE SCALE GENOMIC DNA]</scope>
</reference>
<dbReference type="Gene3D" id="1.20.1600.10">
    <property type="entry name" value="Outer membrane efflux proteins (OEP)"/>
    <property type="match status" value="1"/>
</dbReference>
<organism evidence="2 3">
    <name type="scientific">Proteiniphilum acetatigenes</name>
    <dbReference type="NCBI Taxonomy" id="294710"/>
    <lineage>
        <taxon>Bacteria</taxon>
        <taxon>Pseudomonadati</taxon>
        <taxon>Bacteroidota</taxon>
        <taxon>Bacteroidia</taxon>
        <taxon>Bacteroidales</taxon>
        <taxon>Dysgonomonadaceae</taxon>
        <taxon>Proteiniphilum</taxon>
    </lineage>
</organism>
<dbReference type="PATRIC" id="fig|294710.3.peg.1549"/>
<dbReference type="PANTHER" id="PTHR30203">
    <property type="entry name" value="OUTER MEMBRANE CATION EFFLUX PROTEIN"/>
    <property type="match status" value="1"/>
</dbReference>
<dbReference type="InterPro" id="IPR010131">
    <property type="entry name" value="MdtP/NodT-like"/>
</dbReference>
<comment type="caution">
    <text evidence="2">The sequence shown here is derived from an EMBL/GenBank/DDBJ whole genome shotgun (WGS) entry which is preliminary data.</text>
</comment>
<dbReference type="Proteomes" id="UP000053860">
    <property type="component" value="Unassembled WGS sequence"/>
</dbReference>